<dbReference type="EMBL" id="AWUE01021386">
    <property type="protein sequence ID" value="OMO62475.1"/>
    <property type="molecule type" value="Genomic_DNA"/>
</dbReference>
<name>A0A1R3GWH2_9ROSI</name>
<evidence type="ECO:0000313" key="1">
    <source>
        <dbReference type="EMBL" id="OMO62475.1"/>
    </source>
</evidence>
<sequence>MAGRLVCASGHWACIARPKGLCSRPDPCGRPRAGLAGRAGHTRAWQAARATCGPGMPPGPIYAAGCRGVLG</sequence>
<organism evidence="1 2">
    <name type="scientific">Corchorus olitorius</name>
    <dbReference type="NCBI Taxonomy" id="93759"/>
    <lineage>
        <taxon>Eukaryota</taxon>
        <taxon>Viridiplantae</taxon>
        <taxon>Streptophyta</taxon>
        <taxon>Embryophyta</taxon>
        <taxon>Tracheophyta</taxon>
        <taxon>Spermatophyta</taxon>
        <taxon>Magnoliopsida</taxon>
        <taxon>eudicotyledons</taxon>
        <taxon>Gunneridae</taxon>
        <taxon>Pentapetalae</taxon>
        <taxon>rosids</taxon>
        <taxon>malvids</taxon>
        <taxon>Malvales</taxon>
        <taxon>Malvaceae</taxon>
        <taxon>Grewioideae</taxon>
        <taxon>Apeibeae</taxon>
        <taxon>Corchorus</taxon>
    </lineage>
</organism>
<proteinExistence type="predicted"/>
<accession>A0A1R3GWH2</accession>
<protein>
    <submittedName>
        <fullName evidence="1">Uncharacterized protein</fullName>
    </submittedName>
</protein>
<reference evidence="2" key="1">
    <citation type="submission" date="2013-09" db="EMBL/GenBank/DDBJ databases">
        <title>Corchorus olitorius genome sequencing.</title>
        <authorList>
            <person name="Alam M."/>
            <person name="Haque M.S."/>
            <person name="Islam M.S."/>
            <person name="Emdad E.M."/>
            <person name="Islam M.M."/>
            <person name="Ahmed B."/>
            <person name="Halim A."/>
            <person name="Hossen Q.M.M."/>
            <person name="Hossain M.Z."/>
            <person name="Ahmed R."/>
            <person name="Khan M.M."/>
            <person name="Islam R."/>
            <person name="Rashid M.M."/>
            <person name="Khan S.A."/>
            <person name="Rahman M.S."/>
            <person name="Alam M."/>
            <person name="Yahiya A.S."/>
            <person name="Khan M.S."/>
            <person name="Azam M.S."/>
            <person name="Haque T."/>
            <person name="Lashkar M.Z.H."/>
            <person name="Akhand A.I."/>
            <person name="Morshed G."/>
            <person name="Roy S."/>
            <person name="Uddin K.S."/>
            <person name="Rabeya T."/>
            <person name="Hossain A.S."/>
            <person name="Chowdhury A."/>
            <person name="Snigdha A.R."/>
            <person name="Mortoza M.S."/>
            <person name="Matin S.A."/>
            <person name="Hoque S.M.E."/>
            <person name="Islam M.K."/>
            <person name="Roy D.K."/>
            <person name="Haider R."/>
            <person name="Moosa M.M."/>
            <person name="Elias S.M."/>
            <person name="Hasan A.M."/>
            <person name="Jahan S."/>
            <person name="Shafiuddin M."/>
            <person name="Mahmood N."/>
            <person name="Shommy N.S."/>
        </authorList>
    </citation>
    <scope>NUCLEOTIDE SEQUENCE [LARGE SCALE GENOMIC DNA]</scope>
    <source>
        <strain evidence="2">cv. O-4</strain>
    </source>
</reference>
<dbReference type="AlphaFoldDB" id="A0A1R3GWH2"/>
<comment type="caution">
    <text evidence="1">The sequence shown here is derived from an EMBL/GenBank/DDBJ whole genome shotgun (WGS) entry which is preliminary data.</text>
</comment>
<dbReference type="Proteomes" id="UP000187203">
    <property type="component" value="Unassembled WGS sequence"/>
</dbReference>
<gene>
    <name evidence="1" type="ORF">COLO4_33064</name>
</gene>
<keyword evidence="2" id="KW-1185">Reference proteome</keyword>
<evidence type="ECO:0000313" key="2">
    <source>
        <dbReference type="Proteomes" id="UP000187203"/>
    </source>
</evidence>